<name>A0A6J4V237_9BACT</name>
<dbReference type="AlphaFoldDB" id="A0A6J4V237"/>
<proteinExistence type="predicted"/>
<reference evidence="1" key="1">
    <citation type="submission" date="2020-02" db="EMBL/GenBank/DDBJ databases">
        <authorList>
            <person name="Meier V. D."/>
        </authorList>
    </citation>
    <scope>NUCLEOTIDE SEQUENCE</scope>
    <source>
        <strain evidence="1">AVDCRST_MAG49</strain>
    </source>
</reference>
<gene>
    <name evidence="1" type="ORF">AVDCRST_MAG49-2683</name>
</gene>
<protein>
    <submittedName>
        <fullName evidence="1">Uncharacterized protein</fullName>
    </submittedName>
</protein>
<organism evidence="1">
    <name type="scientific">uncultured Thermomicrobiales bacterium</name>
    <dbReference type="NCBI Taxonomy" id="1645740"/>
    <lineage>
        <taxon>Bacteria</taxon>
        <taxon>Pseudomonadati</taxon>
        <taxon>Thermomicrobiota</taxon>
        <taxon>Thermomicrobia</taxon>
        <taxon>Thermomicrobiales</taxon>
        <taxon>environmental samples</taxon>
    </lineage>
</organism>
<evidence type="ECO:0000313" key="1">
    <source>
        <dbReference type="EMBL" id="CAA9563237.1"/>
    </source>
</evidence>
<sequence>MACATMRALVSWSRSRPGAAPDRMRRVAVLGREAGGVDPG</sequence>
<accession>A0A6J4V237</accession>
<dbReference type="EMBL" id="CADCWG010000183">
    <property type="protein sequence ID" value="CAA9563237.1"/>
    <property type="molecule type" value="Genomic_DNA"/>
</dbReference>